<keyword evidence="7" id="KW-1185">Reference proteome</keyword>
<dbReference type="OrthoDB" id="108771at2"/>
<dbReference type="AlphaFoldDB" id="E8V0I8"/>
<dbReference type="PRINTS" id="PR00039">
    <property type="entry name" value="HTHLYSR"/>
</dbReference>
<evidence type="ECO:0000313" key="7">
    <source>
        <dbReference type="Proteomes" id="UP000006844"/>
    </source>
</evidence>
<dbReference type="InterPro" id="IPR005119">
    <property type="entry name" value="LysR_subst-bd"/>
</dbReference>
<dbReference type="GO" id="GO:0003700">
    <property type="term" value="F:DNA-binding transcription factor activity"/>
    <property type="evidence" value="ECO:0007669"/>
    <property type="project" value="InterPro"/>
</dbReference>
<evidence type="ECO:0000256" key="1">
    <source>
        <dbReference type="ARBA" id="ARBA00009437"/>
    </source>
</evidence>
<evidence type="ECO:0000256" key="3">
    <source>
        <dbReference type="ARBA" id="ARBA00023125"/>
    </source>
</evidence>
<evidence type="ECO:0000259" key="5">
    <source>
        <dbReference type="PROSITE" id="PS50931"/>
    </source>
</evidence>
<dbReference type="PANTHER" id="PTHR30346:SF0">
    <property type="entry name" value="HCA OPERON TRANSCRIPTIONAL ACTIVATOR HCAR"/>
    <property type="match status" value="1"/>
</dbReference>
<dbReference type="HOGENOM" id="CLU_039613_6_4_0"/>
<dbReference type="Pfam" id="PF00126">
    <property type="entry name" value="HTH_1"/>
    <property type="match status" value="1"/>
</dbReference>
<reference evidence="6 7" key="1">
    <citation type="journal article" date="2012" name="Stand. Genomic Sci.">
        <title>Complete genome sequence of Terriglobus saanensis type strain SP1PR4(T), an Acidobacteria from tundra soil.</title>
        <authorList>
            <person name="Rawat S.R."/>
            <person name="Mannisto M.K."/>
            <person name="Starovoytov V."/>
            <person name="Goodwin L."/>
            <person name="Nolan M."/>
            <person name="Hauser L."/>
            <person name="Land M."/>
            <person name="Davenport K.W."/>
            <person name="Woyke T."/>
            <person name="Haggblom M.M."/>
        </authorList>
    </citation>
    <scope>NUCLEOTIDE SEQUENCE</scope>
    <source>
        <strain evidence="7">ATCC BAA-1853 / DSM 23119 / SP1PR4</strain>
    </source>
</reference>
<dbReference type="FunFam" id="1.10.10.10:FF:000001">
    <property type="entry name" value="LysR family transcriptional regulator"/>
    <property type="match status" value="1"/>
</dbReference>
<feature type="domain" description="HTH lysR-type" evidence="5">
    <location>
        <begin position="1"/>
        <end position="58"/>
    </location>
</feature>
<organism evidence="6 7">
    <name type="scientific">Terriglobus saanensis (strain ATCC BAA-1853 / DSM 23119 / SP1PR4)</name>
    <dbReference type="NCBI Taxonomy" id="401053"/>
    <lineage>
        <taxon>Bacteria</taxon>
        <taxon>Pseudomonadati</taxon>
        <taxon>Acidobacteriota</taxon>
        <taxon>Terriglobia</taxon>
        <taxon>Terriglobales</taxon>
        <taxon>Acidobacteriaceae</taxon>
        <taxon>Terriglobus</taxon>
    </lineage>
</organism>
<dbReference type="Pfam" id="PF03466">
    <property type="entry name" value="LysR_substrate"/>
    <property type="match status" value="1"/>
</dbReference>
<dbReference type="PROSITE" id="PS50931">
    <property type="entry name" value="HTH_LYSR"/>
    <property type="match status" value="1"/>
</dbReference>
<dbReference type="STRING" id="401053.AciPR4_3720"/>
<evidence type="ECO:0000313" key="6">
    <source>
        <dbReference type="EMBL" id="ADV84471.1"/>
    </source>
</evidence>
<dbReference type="Proteomes" id="UP000006844">
    <property type="component" value="Chromosome"/>
</dbReference>
<evidence type="ECO:0000256" key="4">
    <source>
        <dbReference type="ARBA" id="ARBA00023163"/>
    </source>
</evidence>
<comment type="similarity">
    <text evidence="1">Belongs to the LysR transcriptional regulatory family.</text>
</comment>
<dbReference type="CDD" id="cd08414">
    <property type="entry name" value="PBP2_LTTR_aromatics_like"/>
    <property type="match status" value="1"/>
</dbReference>
<keyword evidence="4" id="KW-0804">Transcription</keyword>
<dbReference type="InterPro" id="IPR036388">
    <property type="entry name" value="WH-like_DNA-bd_sf"/>
</dbReference>
<dbReference type="InterPro" id="IPR036390">
    <property type="entry name" value="WH_DNA-bd_sf"/>
</dbReference>
<dbReference type="SUPFAM" id="SSF53850">
    <property type="entry name" value="Periplasmic binding protein-like II"/>
    <property type="match status" value="1"/>
</dbReference>
<dbReference type="GO" id="GO:0032993">
    <property type="term" value="C:protein-DNA complex"/>
    <property type="evidence" value="ECO:0007669"/>
    <property type="project" value="TreeGrafter"/>
</dbReference>
<keyword evidence="3" id="KW-0238">DNA-binding</keyword>
<dbReference type="InterPro" id="IPR000847">
    <property type="entry name" value="LysR_HTH_N"/>
</dbReference>
<dbReference type="PANTHER" id="PTHR30346">
    <property type="entry name" value="TRANSCRIPTIONAL DUAL REGULATOR HCAR-RELATED"/>
    <property type="match status" value="1"/>
</dbReference>
<dbReference type="Gene3D" id="3.40.190.10">
    <property type="entry name" value="Periplasmic binding protein-like II"/>
    <property type="match status" value="2"/>
</dbReference>
<name>E8V0I8_TERSS</name>
<evidence type="ECO:0000256" key="2">
    <source>
        <dbReference type="ARBA" id="ARBA00023015"/>
    </source>
</evidence>
<dbReference type="EMBL" id="CP002467">
    <property type="protein sequence ID" value="ADV84471.1"/>
    <property type="molecule type" value="Genomic_DNA"/>
</dbReference>
<dbReference type="GO" id="GO:0003677">
    <property type="term" value="F:DNA binding"/>
    <property type="evidence" value="ECO:0007669"/>
    <property type="project" value="UniProtKB-KW"/>
</dbReference>
<dbReference type="eggNOG" id="COG0583">
    <property type="taxonomic scope" value="Bacteria"/>
</dbReference>
<sequence>MELRHLRYFCAVAEHRSFTTAARQLNVSQSGVSGQVRDLEKEIGVSLFRRHQREVTLTPEGAIFFHEAREILIRADRAVELAVRSSKGMSGTLTVGLCGPATAVFLPKLIQKFRKQLPGVTVALRELNTSEQIEALLNGHIDIAFTRGISVESKSLLNHEFFMSEPLVVALPKGHPLVREQAVALNQFAKERLILYFREGSPEVFDSIVAMCKKAKFSPRIGDTPRSWQSILTMVEAGEGVGIVPSSVQYLRSDDVVFRPLKDKRCKVDAIIAWRRHESSKIMDSFLDLLRARREEAKRANP</sequence>
<dbReference type="Gene3D" id="1.10.10.10">
    <property type="entry name" value="Winged helix-like DNA-binding domain superfamily/Winged helix DNA-binding domain"/>
    <property type="match status" value="1"/>
</dbReference>
<keyword evidence="2" id="KW-0805">Transcription regulation</keyword>
<gene>
    <name evidence="6" type="ordered locus">AciPR4_3720</name>
</gene>
<protein>
    <submittedName>
        <fullName evidence="6">Transcriptional regulator, LysR family</fullName>
    </submittedName>
</protein>
<dbReference type="KEGG" id="tsa:AciPR4_3720"/>
<dbReference type="SUPFAM" id="SSF46785">
    <property type="entry name" value="Winged helix' DNA-binding domain"/>
    <property type="match status" value="1"/>
</dbReference>
<accession>E8V0I8</accession>
<proteinExistence type="inferred from homology"/>